<sequence>GRRRRRDPVRPPNGADPRLGNAGRAVATLRGTWLRQSLGAGPLRRPVAAGGAVFGGLDAALRAGDVDRAGQDRGPRLLQHVPAPGAAGEAGGDRRPRLRRPVGGRAGGRVVRAGARDVRPPVPAAGRAGGAVPGGGRGGGRAAAARNDHVRRAVLPATGRDLPSGAGAAPASAAGARRPRAEDAGRRRRPRRRLELLRHAGGDTRPRRPPRRRLRRRRARPRRRPPLAPVRADADAGRAPLGFGGRVSGLRRPLPRGRGRGVHPPTPGRRRDRGARRGRCAAGSAPRTIPL</sequence>
<feature type="compositionally biased region" description="Basic and acidic residues" evidence="1">
    <location>
        <begin position="193"/>
        <end position="206"/>
    </location>
</feature>
<name>A0A6J4TFK2_9BACT</name>
<proteinExistence type="predicted"/>
<evidence type="ECO:0000313" key="2">
    <source>
        <dbReference type="EMBL" id="CAA9522374.1"/>
    </source>
</evidence>
<feature type="compositionally biased region" description="Basic and acidic residues" evidence="1">
    <location>
        <begin position="66"/>
        <end position="75"/>
    </location>
</feature>
<gene>
    <name evidence="2" type="ORF">AVDCRST_MAG73-208</name>
</gene>
<dbReference type="EMBL" id="CADCWE010000015">
    <property type="protein sequence ID" value="CAA9522374.1"/>
    <property type="molecule type" value="Genomic_DNA"/>
</dbReference>
<reference evidence="2" key="1">
    <citation type="submission" date="2020-02" db="EMBL/GenBank/DDBJ databases">
        <authorList>
            <person name="Meier V. D."/>
        </authorList>
    </citation>
    <scope>NUCLEOTIDE SEQUENCE</scope>
    <source>
        <strain evidence="2">AVDCRST_MAG73</strain>
    </source>
</reference>
<feature type="compositionally biased region" description="Low complexity" evidence="1">
    <location>
        <begin position="163"/>
        <end position="176"/>
    </location>
</feature>
<feature type="compositionally biased region" description="Low complexity" evidence="1">
    <location>
        <begin position="280"/>
        <end position="291"/>
    </location>
</feature>
<organism evidence="2">
    <name type="scientific">uncultured Thermomicrobiales bacterium</name>
    <dbReference type="NCBI Taxonomy" id="1645740"/>
    <lineage>
        <taxon>Bacteria</taxon>
        <taxon>Pseudomonadati</taxon>
        <taxon>Thermomicrobiota</taxon>
        <taxon>Thermomicrobia</taxon>
        <taxon>Thermomicrobiales</taxon>
        <taxon>environmental samples</taxon>
    </lineage>
</organism>
<feature type="compositionally biased region" description="Basic residues" evidence="1">
    <location>
        <begin position="207"/>
        <end position="225"/>
    </location>
</feature>
<evidence type="ECO:0000256" key="1">
    <source>
        <dbReference type="SAM" id="MobiDB-lite"/>
    </source>
</evidence>
<feature type="compositionally biased region" description="Basic residues" evidence="1">
    <location>
        <begin position="268"/>
        <end position="279"/>
    </location>
</feature>
<feature type="region of interest" description="Disordered" evidence="1">
    <location>
        <begin position="1"/>
        <end position="23"/>
    </location>
</feature>
<feature type="non-terminal residue" evidence="2">
    <location>
        <position position="291"/>
    </location>
</feature>
<accession>A0A6J4TFK2</accession>
<feature type="compositionally biased region" description="Gly residues" evidence="1">
    <location>
        <begin position="127"/>
        <end position="141"/>
    </location>
</feature>
<feature type="region of interest" description="Disordered" evidence="1">
    <location>
        <begin position="66"/>
        <end position="291"/>
    </location>
</feature>
<protein>
    <submittedName>
        <fullName evidence="2">Uncharacterized protein</fullName>
    </submittedName>
</protein>
<dbReference type="AlphaFoldDB" id="A0A6J4TFK2"/>
<feature type="non-terminal residue" evidence="2">
    <location>
        <position position="1"/>
    </location>
</feature>